<dbReference type="Gene3D" id="3.40.190.10">
    <property type="entry name" value="Periplasmic binding protein-like II"/>
    <property type="match status" value="2"/>
</dbReference>
<dbReference type="PANTHER" id="PTHR30346">
    <property type="entry name" value="TRANSCRIPTIONAL DUAL REGULATOR HCAR-RELATED"/>
    <property type="match status" value="1"/>
</dbReference>
<dbReference type="InterPro" id="IPR036388">
    <property type="entry name" value="WH-like_DNA-bd_sf"/>
</dbReference>
<evidence type="ECO:0000313" key="7">
    <source>
        <dbReference type="Proteomes" id="UP000664914"/>
    </source>
</evidence>
<accession>A0A975D743</accession>
<dbReference type="Proteomes" id="UP000664914">
    <property type="component" value="Chromosome"/>
</dbReference>
<evidence type="ECO:0000256" key="3">
    <source>
        <dbReference type="ARBA" id="ARBA00023125"/>
    </source>
</evidence>
<dbReference type="PROSITE" id="PS50931">
    <property type="entry name" value="HTH_LYSR"/>
    <property type="match status" value="1"/>
</dbReference>
<evidence type="ECO:0000256" key="2">
    <source>
        <dbReference type="ARBA" id="ARBA00023015"/>
    </source>
</evidence>
<dbReference type="Pfam" id="PF03466">
    <property type="entry name" value="LysR_substrate"/>
    <property type="match status" value="1"/>
</dbReference>
<dbReference type="GO" id="GO:0003677">
    <property type="term" value="F:DNA binding"/>
    <property type="evidence" value="ECO:0007669"/>
    <property type="project" value="UniProtKB-KW"/>
</dbReference>
<keyword evidence="3" id="KW-0238">DNA-binding</keyword>
<dbReference type="InterPro" id="IPR036390">
    <property type="entry name" value="WH_DNA-bd_sf"/>
</dbReference>
<evidence type="ECO:0000256" key="1">
    <source>
        <dbReference type="ARBA" id="ARBA00009437"/>
    </source>
</evidence>
<dbReference type="InterPro" id="IPR000847">
    <property type="entry name" value="LysR_HTH_N"/>
</dbReference>
<dbReference type="RefSeq" id="WP_012050412.1">
    <property type="nucleotide sequence ID" value="NZ_CP059319.1"/>
</dbReference>
<dbReference type="GO" id="GO:0032993">
    <property type="term" value="C:protein-DNA complex"/>
    <property type="evidence" value="ECO:0007669"/>
    <property type="project" value="TreeGrafter"/>
</dbReference>
<evidence type="ECO:0000256" key="4">
    <source>
        <dbReference type="ARBA" id="ARBA00023163"/>
    </source>
</evidence>
<proteinExistence type="inferred from homology"/>
<dbReference type="PRINTS" id="PR00039">
    <property type="entry name" value="HTHLYSR"/>
</dbReference>
<comment type="similarity">
    <text evidence="1">Belongs to the LysR transcriptional regulatory family.</text>
</comment>
<dbReference type="GO" id="GO:0003700">
    <property type="term" value="F:DNA-binding transcription factor activity"/>
    <property type="evidence" value="ECO:0007669"/>
    <property type="project" value="InterPro"/>
</dbReference>
<evidence type="ECO:0000313" key="6">
    <source>
        <dbReference type="EMBL" id="QTH23903.1"/>
    </source>
</evidence>
<dbReference type="FunFam" id="1.10.10.10:FF:000001">
    <property type="entry name" value="LysR family transcriptional regulator"/>
    <property type="match status" value="1"/>
</dbReference>
<gene>
    <name evidence="6" type="ORF">HRJ34_10560</name>
</gene>
<reference evidence="6" key="1">
    <citation type="submission" date="2020-07" db="EMBL/GenBank/DDBJ databases">
        <authorList>
            <person name="Camacho E."/>
        </authorList>
    </citation>
    <scope>NUCLEOTIDE SEQUENCE</scope>
    <source>
        <strain evidence="6">MPO218</strain>
    </source>
</reference>
<name>A0A975D743_9SPHN</name>
<evidence type="ECO:0000259" key="5">
    <source>
        <dbReference type="PROSITE" id="PS50931"/>
    </source>
</evidence>
<feature type="domain" description="HTH lysR-type" evidence="5">
    <location>
        <begin position="2"/>
        <end position="60"/>
    </location>
</feature>
<sequence length="292" mass="31411">MIDGEGLAAFVAIAEQRSFSRAADTLGIAQSVASKRLRRLEDQLGTQLVDRTVRTAIRLTREGDIFLPQAIEALARLDRVERMGRSLGRGSSGPLRIGFVFSAAMNGTLGRILTAVRAGLPDIELAPRLMETPEQLAALDSCRLDIGLMRPRPSYPEDCRAIDIHSEELMVCLSTGHALAAASALRPDQLAGQCFIVPQFHEQVGLIDSIRRLADAGGFPMPRIVRTDDFVTAACLASAGEGLVLAPASLAKLNLDGVRFLAVGGFAERLRIVLVHRTDAPREALARILGSL</sequence>
<keyword evidence="2" id="KW-0805">Transcription regulation</keyword>
<dbReference type="Pfam" id="PF00126">
    <property type="entry name" value="HTH_1"/>
    <property type="match status" value="1"/>
</dbReference>
<dbReference type="InterPro" id="IPR005119">
    <property type="entry name" value="LysR_subst-bd"/>
</dbReference>
<protein>
    <submittedName>
        <fullName evidence="6">LysR family transcriptional regulator</fullName>
    </submittedName>
</protein>
<dbReference type="PANTHER" id="PTHR30346:SF17">
    <property type="entry name" value="LYSR FAMILY TRANSCRIPTIONAL REGULATOR"/>
    <property type="match status" value="1"/>
</dbReference>
<dbReference type="Gene3D" id="1.10.10.10">
    <property type="entry name" value="Winged helix-like DNA-binding domain superfamily/Winged helix DNA-binding domain"/>
    <property type="match status" value="1"/>
</dbReference>
<keyword evidence="4" id="KW-0804">Transcription</keyword>
<dbReference type="OMA" id="GWVAVIP"/>
<dbReference type="AlphaFoldDB" id="A0A975D743"/>
<reference evidence="6" key="2">
    <citation type="submission" date="2021-04" db="EMBL/GenBank/DDBJ databases">
        <title>Isolation and genomic analysis of the ibuprofen-degrading bacterium Sphingomonas strain MPO218.</title>
        <authorList>
            <person name="Aulestia M."/>
            <person name="Flores A."/>
            <person name="Mangas E.L."/>
            <person name="Perez-Pulido A.J."/>
            <person name="Santero E."/>
            <person name="Camacho E.M."/>
        </authorList>
    </citation>
    <scope>NUCLEOTIDE SEQUENCE</scope>
    <source>
        <strain evidence="6">MPO218</strain>
    </source>
</reference>
<dbReference type="SUPFAM" id="SSF46785">
    <property type="entry name" value="Winged helix' DNA-binding domain"/>
    <property type="match status" value="1"/>
</dbReference>
<organism evidence="6 7">
    <name type="scientific">Rhizorhabdus wittichii</name>
    <dbReference type="NCBI Taxonomy" id="160791"/>
    <lineage>
        <taxon>Bacteria</taxon>
        <taxon>Pseudomonadati</taxon>
        <taxon>Pseudomonadota</taxon>
        <taxon>Alphaproteobacteria</taxon>
        <taxon>Sphingomonadales</taxon>
        <taxon>Sphingomonadaceae</taxon>
        <taxon>Rhizorhabdus</taxon>
    </lineage>
</organism>
<dbReference type="SUPFAM" id="SSF53850">
    <property type="entry name" value="Periplasmic binding protein-like II"/>
    <property type="match status" value="1"/>
</dbReference>
<dbReference type="EMBL" id="CP059319">
    <property type="protein sequence ID" value="QTH23903.1"/>
    <property type="molecule type" value="Genomic_DNA"/>
</dbReference>
<dbReference type="CDD" id="cd08414">
    <property type="entry name" value="PBP2_LTTR_aromatics_like"/>
    <property type="match status" value="1"/>
</dbReference>